<dbReference type="Proteomes" id="UP001221150">
    <property type="component" value="Unassembled WGS sequence"/>
</dbReference>
<reference evidence="1 2" key="1">
    <citation type="submission" date="2023-03" db="EMBL/GenBank/DDBJ databases">
        <title>Draft genome sequence of Streptomyces sp. K1PA1 isolated from peat swamp forest in Thailand.</title>
        <authorList>
            <person name="Klaysubun C."/>
            <person name="Duangmal K."/>
        </authorList>
    </citation>
    <scope>NUCLEOTIDE SEQUENCE [LARGE SCALE GENOMIC DNA]</scope>
    <source>
        <strain evidence="1 2">K1PA1</strain>
    </source>
</reference>
<sequence length="173" mass="19227">MLGEHWVPLLSTAVVTSMQPCGLRGRYVTTAHEVLTAAIRTGLSPELRKLGFTGSGQVFELPDSRVWLLLGIQKSSGATAARLRFTINVAAVSKEKWQEVLDAGAKFPGRPSPNKVYGKWAWWKRVGELMPGGQDFWWTVTNDTESDDLARRVLSACVDYAVPALQEQRRLNE</sequence>
<organism evidence="1 2">
    <name type="scientific">Streptomyces tropicalis</name>
    <dbReference type="NCBI Taxonomy" id="3034234"/>
    <lineage>
        <taxon>Bacteria</taxon>
        <taxon>Bacillati</taxon>
        <taxon>Actinomycetota</taxon>
        <taxon>Actinomycetes</taxon>
        <taxon>Kitasatosporales</taxon>
        <taxon>Streptomycetaceae</taxon>
        <taxon>Streptomyces</taxon>
    </lineage>
</organism>
<evidence type="ECO:0000313" key="2">
    <source>
        <dbReference type="Proteomes" id="UP001221150"/>
    </source>
</evidence>
<proteinExistence type="predicted"/>
<dbReference type="EMBL" id="JARJBB010000014">
    <property type="protein sequence ID" value="MDF3301634.1"/>
    <property type="molecule type" value="Genomic_DNA"/>
</dbReference>
<dbReference type="Pfam" id="PF14137">
    <property type="entry name" value="DUF4304"/>
    <property type="match status" value="1"/>
</dbReference>
<dbReference type="RefSeq" id="WP_276111209.1">
    <property type="nucleotide sequence ID" value="NZ_JARJBB010000014.1"/>
</dbReference>
<evidence type="ECO:0000313" key="1">
    <source>
        <dbReference type="EMBL" id="MDF3301634.1"/>
    </source>
</evidence>
<name>A0ABT6AAG4_9ACTN</name>
<accession>A0ABT6AAG4</accession>
<protein>
    <submittedName>
        <fullName evidence="1">DUF4304 domain-containing protein</fullName>
    </submittedName>
</protein>
<keyword evidence="2" id="KW-1185">Reference proteome</keyword>
<comment type="caution">
    <text evidence="1">The sequence shown here is derived from an EMBL/GenBank/DDBJ whole genome shotgun (WGS) entry which is preliminary data.</text>
</comment>
<gene>
    <name evidence="1" type="ORF">P3H78_24000</name>
</gene>
<dbReference type="InterPro" id="IPR025412">
    <property type="entry name" value="DUF4304"/>
</dbReference>